<dbReference type="Proteomes" id="UP000195024">
    <property type="component" value="Unassembled WGS sequence"/>
</dbReference>
<evidence type="ECO:0000313" key="2">
    <source>
        <dbReference type="Proteomes" id="UP000195024"/>
    </source>
</evidence>
<comment type="caution">
    <text evidence="1">The sequence shown here is derived from an EMBL/GenBank/DDBJ whole genome shotgun (WGS) entry which is preliminary data.</text>
</comment>
<evidence type="ECO:0000313" key="1">
    <source>
        <dbReference type="EMBL" id="OTP26453.1"/>
    </source>
</evidence>
<protein>
    <submittedName>
        <fullName evidence="1">Uncharacterized protein</fullName>
    </submittedName>
</protein>
<gene>
    <name evidence="1" type="ORF">A5802_000164</name>
</gene>
<name>A0A242KWY5_ENTMU</name>
<dbReference type="EMBL" id="NGMS01000001">
    <property type="protein sequence ID" value="OTP26453.1"/>
    <property type="molecule type" value="Genomic_DNA"/>
</dbReference>
<accession>A0A242KWY5</accession>
<dbReference type="PROSITE" id="PS51257">
    <property type="entry name" value="PROKAR_LIPOPROTEIN"/>
    <property type="match status" value="1"/>
</dbReference>
<proteinExistence type="predicted"/>
<reference evidence="1 2" key="1">
    <citation type="submission" date="2017-05" db="EMBL/GenBank/DDBJ databases">
        <title>The Genome Sequence of Enterococcus mundtii 6B1_DIV0119.</title>
        <authorList>
            <consortium name="The Broad Institute Genomics Platform"/>
            <consortium name="The Broad Institute Genomic Center for Infectious Diseases"/>
            <person name="Earl A."/>
            <person name="Manson A."/>
            <person name="Schwartman J."/>
            <person name="Gilmore M."/>
            <person name="Abouelleil A."/>
            <person name="Cao P."/>
            <person name="Chapman S."/>
            <person name="Cusick C."/>
            <person name="Shea T."/>
            <person name="Young S."/>
            <person name="Neafsey D."/>
            <person name="Nusbaum C."/>
            <person name="Birren B."/>
        </authorList>
    </citation>
    <scope>NUCLEOTIDE SEQUENCE [LARGE SCALE GENOMIC DNA]</scope>
    <source>
        <strain evidence="1 2">6B1_DIV0119</strain>
    </source>
</reference>
<organism evidence="1 2">
    <name type="scientific">Enterococcus mundtii</name>
    <dbReference type="NCBI Taxonomy" id="53346"/>
    <lineage>
        <taxon>Bacteria</taxon>
        <taxon>Bacillati</taxon>
        <taxon>Bacillota</taxon>
        <taxon>Bacilli</taxon>
        <taxon>Lactobacillales</taxon>
        <taxon>Enterococcaceae</taxon>
        <taxon>Enterococcus</taxon>
    </lineage>
</organism>
<sequence length="89" mass="10565">MTNNQFRLSIAMFFSMSCFVGGIISGESALRIILFFMMTFPSLLGLYFSTKVELRHYKWLLISLNYFFATYIVIGQFIEWFIRKFIQMS</sequence>
<dbReference type="AlphaFoldDB" id="A0A242KWY5"/>